<sequence>MRAANPQWTSDQVHVAASRYVAPPGIAPHTADAAVDITLADTDGHELQLGTSTNATPERSNGACYMDAGNISAEGRGAPPHPRLRPYRSRARELPDRVVALVLRRPLLGPHDQLPGGVVRADLAPLDSMRAKHAAPAPVPCIRLTSILMERTAR</sequence>
<protein>
    <submittedName>
        <fullName evidence="2">Uncharacterized protein</fullName>
    </submittedName>
</protein>
<dbReference type="InterPro" id="IPR009045">
    <property type="entry name" value="Zn_M74/Hedgehog-like"/>
</dbReference>
<dbReference type="SUPFAM" id="SSF55166">
    <property type="entry name" value="Hedgehog/DD-peptidase"/>
    <property type="match status" value="1"/>
</dbReference>
<gene>
    <name evidence="2" type="ORF">GCM10010315_09870</name>
</gene>
<evidence type="ECO:0000256" key="1">
    <source>
        <dbReference type="SAM" id="MobiDB-lite"/>
    </source>
</evidence>
<dbReference type="Gene3D" id="3.30.1380.10">
    <property type="match status" value="1"/>
</dbReference>
<dbReference type="EMBL" id="BAAASL010000003">
    <property type="protein sequence ID" value="GAA2710280.1"/>
    <property type="molecule type" value="Genomic_DNA"/>
</dbReference>
<evidence type="ECO:0000313" key="3">
    <source>
        <dbReference type="Proteomes" id="UP001500886"/>
    </source>
</evidence>
<dbReference type="Proteomes" id="UP001500886">
    <property type="component" value="Unassembled WGS sequence"/>
</dbReference>
<comment type="caution">
    <text evidence="2">The sequence shown here is derived from an EMBL/GenBank/DDBJ whole genome shotgun (WGS) entry which is preliminary data.</text>
</comment>
<accession>A0ABN3TLN0</accession>
<evidence type="ECO:0000313" key="2">
    <source>
        <dbReference type="EMBL" id="GAA2710280.1"/>
    </source>
</evidence>
<reference evidence="2 3" key="1">
    <citation type="journal article" date="2019" name="Int. J. Syst. Evol. Microbiol.">
        <title>The Global Catalogue of Microorganisms (GCM) 10K type strain sequencing project: providing services to taxonomists for standard genome sequencing and annotation.</title>
        <authorList>
            <consortium name="The Broad Institute Genomics Platform"/>
            <consortium name="The Broad Institute Genome Sequencing Center for Infectious Disease"/>
            <person name="Wu L."/>
            <person name="Ma J."/>
        </authorList>
    </citation>
    <scope>NUCLEOTIDE SEQUENCE [LARGE SCALE GENOMIC DNA]</scope>
    <source>
        <strain evidence="2 3">JCM 4542</strain>
    </source>
</reference>
<keyword evidence="3" id="KW-1185">Reference proteome</keyword>
<feature type="region of interest" description="Disordered" evidence="1">
    <location>
        <begin position="68"/>
        <end position="89"/>
    </location>
</feature>
<name>A0ABN3TLN0_9ACTN</name>
<proteinExistence type="predicted"/>
<organism evidence="2 3">
    <name type="scientific">Streptomyces luteosporeus</name>
    <dbReference type="NCBI Taxonomy" id="173856"/>
    <lineage>
        <taxon>Bacteria</taxon>
        <taxon>Bacillati</taxon>
        <taxon>Actinomycetota</taxon>
        <taxon>Actinomycetes</taxon>
        <taxon>Kitasatosporales</taxon>
        <taxon>Streptomycetaceae</taxon>
        <taxon>Streptomyces</taxon>
    </lineage>
</organism>